<evidence type="ECO:0000313" key="2">
    <source>
        <dbReference type="EMBL" id="NDK37335.1"/>
    </source>
</evidence>
<dbReference type="EMBL" id="QOVG01000001">
    <property type="protein sequence ID" value="NDK37335.1"/>
    <property type="molecule type" value="Genomic_DNA"/>
</dbReference>
<gene>
    <name evidence="2" type="ORF">DT603_00550</name>
</gene>
<sequence length="179" mass="18827">MWRDILKYGVIAGLVVGGAMVATFAATGGQMPHGGLGMAVGYATMLVAFSAVFVGIKHQRDVGGGGVIRFWPAFGMGLAISFIAALFYVAAWELVQATIVKDFAGSYAESVIAAQRAKGIDPAALAKLTAEMDAFKVQYANPMFRLPMTFSEIFPVGVLVSLVSALVLRNPRVLPARAG</sequence>
<accession>A0ABX0AAZ5</accession>
<organism evidence="2 3">
    <name type="scientific">Pseudoxanthomonas gei</name>
    <dbReference type="NCBI Taxonomy" id="1383030"/>
    <lineage>
        <taxon>Bacteria</taxon>
        <taxon>Pseudomonadati</taxon>
        <taxon>Pseudomonadota</taxon>
        <taxon>Gammaproteobacteria</taxon>
        <taxon>Lysobacterales</taxon>
        <taxon>Lysobacteraceae</taxon>
        <taxon>Pseudoxanthomonas</taxon>
    </lineage>
</organism>
<protein>
    <submittedName>
        <fullName evidence="2">DUF4199 domain-containing protein</fullName>
    </submittedName>
</protein>
<comment type="caution">
    <text evidence="2">The sequence shown here is derived from an EMBL/GenBank/DDBJ whole genome shotgun (WGS) entry which is preliminary data.</text>
</comment>
<dbReference type="Pfam" id="PF13858">
    <property type="entry name" value="DUF4199"/>
    <property type="match status" value="1"/>
</dbReference>
<feature type="transmembrane region" description="Helical" evidence="1">
    <location>
        <begin position="148"/>
        <end position="168"/>
    </location>
</feature>
<keyword evidence="1" id="KW-0812">Transmembrane</keyword>
<dbReference type="RefSeq" id="WP_162347907.1">
    <property type="nucleotide sequence ID" value="NZ_QOVG01000001.1"/>
</dbReference>
<keyword evidence="1" id="KW-0472">Membrane</keyword>
<keyword evidence="3" id="KW-1185">Reference proteome</keyword>
<feature type="transmembrane region" description="Helical" evidence="1">
    <location>
        <begin position="35"/>
        <end position="56"/>
    </location>
</feature>
<proteinExistence type="predicted"/>
<dbReference type="Proteomes" id="UP001429354">
    <property type="component" value="Unassembled WGS sequence"/>
</dbReference>
<evidence type="ECO:0000256" key="1">
    <source>
        <dbReference type="SAM" id="Phobius"/>
    </source>
</evidence>
<dbReference type="InterPro" id="IPR025250">
    <property type="entry name" value="DUF4199"/>
</dbReference>
<name>A0ABX0AAZ5_9GAMM</name>
<evidence type="ECO:0000313" key="3">
    <source>
        <dbReference type="Proteomes" id="UP001429354"/>
    </source>
</evidence>
<feature type="transmembrane region" description="Helical" evidence="1">
    <location>
        <begin position="68"/>
        <end position="91"/>
    </location>
</feature>
<reference evidence="2 3" key="1">
    <citation type="submission" date="2018-07" db="EMBL/GenBank/DDBJ databases">
        <title>Whole genome Sequencing of Pseudoxanthomonas gei KCTC 32298 (T).</title>
        <authorList>
            <person name="Kumar S."/>
            <person name="Bansal K."/>
            <person name="Kaur A."/>
            <person name="Patil P."/>
            <person name="Sharma S."/>
            <person name="Patil P.B."/>
        </authorList>
    </citation>
    <scope>NUCLEOTIDE SEQUENCE [LARGE SCALE GENOMIC DNA]</scope>
    <source>
        <strain evidence="2 3">KCTC 32298</strain>
    </source>
</reference>
<keyword evidence="1" id="KW-1133">Transmembrane helix</keyword>